<keyword evidence="3 6" id="KW-0326">Glycosidase</keyword>
<dbReference type="OrthoDB" id="408373at2759"/>
<dbReference type="InterPro" id="IPR051795">
    <property type="entry name" value="Glycosyl_Hydrlase_43"/>
</dbReference>
<proteinExistence type="inferred from homology"/>
<dbReference type="InterPro" id="IPR041542">
    <property type="entry name" value="GH43_C2"/>
</dbReference>
<dbReference type="Pfam" id="PF04616">
    <property type="entry name" value="Glyco_hydro_43"/>
    <property type="match status" value="1"/>
</dbReference>
<evidence type="ECO:0000256" key="4">
    <source>
        <dbReference type="PIRSR" id="PIRSR606710-1"/>
    </source>
</evidence>
<keyword evidence="2 6" id="KW-0378">Hydrolase</keyword>
<evidence type="ECO:0000256" key="3">
    <source>
        <dbReference type="ARBA" id="ARBA00023295"/>
    </source>
</evidence>
<evidence type="ECO:0000256" key="6">
    <source>
        <dbReference type="RuleBase" id="RU361187"/>
    </source>
</evidence>
<dbReference type="AlphaFoldDB" id="A0A9N9V5D6"/>
<evidence type="ECO:0000313" key="9">
    <source>
        <dbReference type="Proteomes" id="UP000696573"/>
    </source>
</evidence>
<dbReference type="EMBL" id="CABFNQ020000586">
    <property type="protein sequence ID" value="CAH0019590.1"/>
    <property type="molecule type" value="Genomic_DNA"/>
</dbReference>
<feature type="domain" description="Beta-xylosidase C-terminal Concanavalin A-like" evidence="7">
    <location>
        <begin position="334"/>
        <end position="514"/>
    </location>
</feature>
<evidence type="ECO:0000259" key="7">
    <source>
        <dbReference type="Pfam" id="PF17851"/>
    </source>
</evidence>
<evidence type="ECO:0000256" key="5">
    <source>
        <dbReference type="PIRSR" id="PIRSR606710-2"/>
    </source>
</evidence>
<protein>
    <recommendedName>
        <fullName evidence="7">Beta-xylosidase C-terminal Concanavalin A-like domain-containing protein</fullName>
    </recommendedName>
</protein>
<dbReference type="InterPro" id="IPR023296">
    <property type="entry name" value="Glyco_hydro_beta-prop_sf"/>
</dbReference>
<evidence type="ECO:0000256" key="1">
    <source>
        <dbReference type="ARBA" id="ARBA00009865"/>
    </source>
</evidence>
<dbReference type="Gene3D" id="2.115.10.20">
    <property type="entry name" value="Glycosyl hydrolase domain, family 43"/>
    <property type="match status" value="1"/>
</dbReference>
<feature type="active site" description="Proton donor" evidence="4">
    <location>
        <position position="201"/>
    </location>
</feature>
<organism evidence="8 9">
    <name type="scientific">Clonostachys rhizophaga</name>
    <dbReference type="NCBI Taxonomy" id="160324"/>
    <lineage>
        <taxon>Eukaryota</taxon>
        <taxon>Fungi</taxon>
        <taxon>Dikarya</taxon>
        <taxon>Ascomycota</taxon>
        <taxon>Pezizomycotina</taxon>
        <taxon>Sordariomycetes</taxon>
        <taxon>Hypocreomycetidae</taxon>
        <taxon>Hypocreales</taxon>
        <taxon>Bionectriaceae</taxon>
        <taxon>Clonostachys</taxon>
    </lineage>
</organism>
<evidence type="ECO:0000256" key="2">
    <source>
        <dbReference type="ARBA" id="ARBA00022801"/>
    </source>
</evidence>
<name>A0A9N9V5D6_9HYPO</name>
<comment type="caution">
    <text evidence="8">The sequence shown here is derived from an EMBL/GenBank/DDBJ whole genome shotgun (WGS) entry which is preliminary data.</text>
</comment>
<dbReference type="Pfam" id="PF17851">
    <property type="entry name" value="GH43_C2"/>
    <property type="match status" value="1"/>
</dbReference>
<sequence length="517" mass="57275">MVAQASLNPIIPGFAPDPSATFVDGWCFVVNSSFHLFPGLPIYASQELSSWKHIGNAINRQSQLSLLKSRTNLGSPAPNTGGRTLPATGGLYAPTIRYHDGTFYIVCTNASRDPSDTTAKKENFILSTKDIWKSMWSDPVYFDFDGIDPSITFDNGKVFIQGSAAPGPATRINNFQIDIETGQRLSPERCIWTGMGGVYPEGPHVFKWDGWFYLIIAEGGTHVSHSVTAARAKDIWGPYQPAPNNPILTAYGTDEYIQHTGHSDVFQDVHGHWWAVCLAVRKSEERYVLSRETFLTPARWQDGWLHMEPVKSDVKNHAGVKLPALTTSTSPEVDYLYVRDAELDRYRFDHGSGTVTLAPSSTDLSSPTLSPTFVAKRQRVLEGRATATVSHFDSLWGEAKVKFGLACYKDEHRLFRIYFDTADSTLVFDIVNKAQNISRTTRLALNGIKALSFSIIYTEMGYTLQYGAEPGSPSMETLATVDTLEITDPDFVGPIIGLFSTANIEGQQVIFENFLVE</sequence>
<dbReference type="GO" id="GO:0005975">
    <property type="term" value="P:carbohydrate metabolic process"/>
    <property type="evidence" value="ECO:0007669"/>
    <property type="project" value="InterPro"/>
</dbReference>
<feature type="active site" description="Proton acceptor" evidence="4">
    <location>
        <position position="17"/>
    </location>
</feature>
<evidence type="ECO:0000313" key="8">
    <source>
        <dbReference type="EMBL" id="CAH0019590.1"/>
    </source>
</evidence>
<gene>
    <name evidence="8" type="ORF">CRHIZ90672A_00017567</name>
</gene>
<dbReference type="Gene3D" id="2.60.120.200">
    <property type="match status" value="1"/>
</dbReference>
<dbReference type="PANTHER" id="PTHR42812">
    <property type="entry name" value="BETA-XYLOSIDASE"/>
    <property type="match status" value="1"/>
</dbReference>
<dbReference type="InterPro" id="IPR006710">
    <property type="entry name" value="Glyco_hydro_43"/>
</dbReference>
<dbReference type="SUPFAM" id="SSF75005">
    <property type="entry name" value="Arabinanase/levansucrase/invertase"/>
    <property type="match status" value="1"/>
</dbReference>
<dbReference type="CDD" id="cd18617">
    <property type="entry name" value="GH43_XynB-like"/>
    <property type="match status" value="1"/>
</dbReference>
<dbReference type="Proteomes" id="UP000696573">
    <property type="component" value="Unassembled WGS sequence"/>
</dbReference>
<reference evidence="8" key="1">
    <citation type="submission" date="2021-10" db="EMBL/GenBank/DDBJ databases">
        <authorList>
            <person name="Piombo E."/>
        </authorList>
    </citation>
    <scope>NUCLEOTIDE SEQUENCE</scope>
</reference>
<dbReference type="GO" id="GO:0004553">
    <property type="term" value="F:hydrolase activity, hydrolyzing O-glycosyl compounds"/>
    <property type="evidence" value="ECO:0007669"/>
    <property type="project" value="InterPro"/>
</dbReference>
<comment type="similarity">
    <text evidence="1 6">Belongs to the glycosyl hydrolase 43 family.</text>
</comment>
<feature type="site" description="Important for catalytic activity, responsible for pKa modulation of the active site Glu and correct orientation of both the proton donor and substrate" evidence="5">
    <location>
        <position position="148"/>
    </location>
</feature>
<accession>A0A9N9V5D6</accession>
<keyword evidence="9" id="KW-1185">Reference proteome</keyword>
<dbReference type="PANTHER" id="PTHR42812:SF12">
    <property type="entry name" value="BETA-XYLOSIDASE-RELATED"/>
    <property type="match status" value="1"/>
</dbReference>